<dbReference type="EMBL" id="SRKY01000001">
    <property type="protein sequence ID" value="THH39008.1"/>
    <property type="molecule type" value="Genomic_DNA"/>
</dbReference>
<keyword evidence="4" id="KW-1185">Reference proteome</keyword>
<proteinExistence type="predicted"/>
<protein>
    <submittedName>
        <fullName evidence="3">YHYH protein</fullName>
    </submittedName>
</protein>
<gene>
    <name evidence="3" type="ORF">E4Z66_05480</name>
</gene>
<dbReference type="AlphaFoldDB" id="A0A4S4NL33"/>
<feature type="region of interest" description="Disordered" evidence="1">
    <location>
        <begin position="336"/>
        <end position="364"/>
    </location>
</feature>
<organism evidence="3 4">
    <name type="scientific">Aliishimia ponticola</name>
    <dbReference type="NCBI Taxonomy" id="2499833"/>
    <lineage>
        <taxon>Bacteria</taxon>
        <taxon>Pseudomonadati</taxon>
        <taxon>Pseudomonadota</taxon>
        <taxon>Alphaproteobacteria</taxon>
        <taxon>Rhodobacterales</taxon>
        <taxon>Paracoccaceae</taxon>
        <taxon>Aliishimia</taxon>
    </lineage>
</organism>
<feature type="domain" description="YHYH" evidence="2">
    <location>
        <begin position="172"/>
        <end position="279"/>
    </location>
</feature>
<reference evidence="3 4" key="1">
    <citation type="submission" date="2019-04" db="EMBL/GenBank/DDBJ databases">
        <title>Shimia ponticola sp. nov., isolated from seawater.</title>
        <authorList>
            <person name="Kim Y.-O."/>
            <person name="Yoon J.-H."/>
        </authorList>
    </citation>
    <scope>NUCLEOTIDE SEQUENCE [LARGE SCALE GENOMIC DNA]</scope>
    <source>
        <strain evidence="3 4">MYP11</strain>
    </source>
</reference>
<feature type="compositionally biased region" description="Gly residues" evidence="1">
    <location>
        <begin position="336"/>
        <end position="359"/>
    </location>
</feature>
<evidence type="ECO:0000256" key="1">
    <source>
        <dbReference type="SAM" id="MobiDB-lite"/>
    </source>
</evidence>
<dbReference type="Proteomes" id="UP000306602">
    <property type="component" value="Unassembled WGS sequence"/>
</dbReference>
<evidence type="ECO:0000259" key="2">
    <source>
        <dbReference type="Pfam" id="PF14240"/>
    </source>
</evidence>
<sequence length="414" mass="43054">MTDVRCSRKKEITTMSSPLPPRDRTNARWGAFAVSVIGGAMLASGALAHADEHSVHDTALAGPSEIVDCTLENGEAAKCARYVVKYLPDDLEIGPFCPATLEDTGGIWHWDGDEAGLYRIDGAFLRMLDVQGYTFFNEAGEVYSFDIRTEQPTEANECIQATVDSEVEMTVLIPANPVMADAPTPLGTVAKVGIGLDGVPIFADAPSVLDTGHMPALDTCGGHIDPGGWYHWHATSTDLNGIYEREGVDAECVHVKQDETAQFGYAFDGFAMYGALNYDGSTPEDLDACGGHVGLTEEGGDPVYHYHSGTSFPNLPACLVGVVAQDNFSTNAAGGIGSAHGGGGPDGAHGSGPGGGPRGGPDFDKVAETLGVDADLLEQTLQDAGGPRADLDAVAKTLGVPVGDLKAALPGPGH</sequence>
<comment type="caution">
    <text evidence="3">The sequence shown here is derived from an EMBL/GenBank/DDBJ whole genome shotgun (WGS) entry which is preliminary data.</text>
</comment>
<dbReference type="OrthoDB" id="9796530at2"/>
<evidence type="ECO:0000313" key="4">
    <source>
        <dbReference type="Proteomes" id="UP000306602"/>
    </source>
</evidence>
<accession>A0A4S4NL33</accession>
<name>A0A4S4NL33_9RHOB</name>
<dbReference type="InterPro" id="IPR025924">
    <property type="entry name" value="YHYH_dom"/>
</dbReference>
<evidence type="ECO:0000313" key="3">
    <source>
        <dbReference type="EMBL" id="THH39008.1"/>
    </source>
</evidence>
<dbReference type="Pfam" id="PF14240">
    <property type="entry name" value="YHYH"/>
    <property type="match status" value="1"/>
</dbReference>